<reference evidence="1 2" key="2">
    <citation type="journal article" date="2012" name="Environ. Microbiol.">
        <title>Characterization of the first alginolytic operons in a marine bacterium: from their emergence in marine Flavobacteriia to their independent transfers to marine Proteobacteria and human gut Bacteroides.</title>
        <authorList>
            <person name="Thomas F."/>
            <person name="Barbeyron T."/>
            <person name="Tonon T."/>
            <person name="Genicot S."/>
            <person name="Czjzek M."/>
            <person name="Michel G."/>
        </authorList>
    </citation>
    <scope>NUCLEOTIDE SEQUENCE [LARGE SCALE GENOMIC DNA]</scope>
    <source>
        <strain evidence="2">DSM 12802 / CCUG 47099 / CIP 106680 / NCIMB 13871 / Dsij</strain>
    </source>
</reference>
<dbReference type="SUPFAM" id="SSF49695">
    <property type="entry name" value="gamma-Crystallin-like"/>
    <property type="match status" value="1"/>
</dbReference>
<dbReference type="AlphaFoldDB" id="G0L5Z1"/>
<proteinExistence type="predicted"/>
<dbReference type="Gene3D" id="2.60.20.10">
    <property type="entry name" value="Crystallins"/>
    <property type="match status" value="1"/>
</dbReference>
<dbReference type="HOGENOM" id="CLU_1049527_0_0_10"/>
<accession>G0L5Z1</accession>
<keyword evidence="1" id="KW-0449">Lipoprotein</keyword>
<dbReference type="EMBL" id="FP476056">
    <property type="protein sequence ID" value="CAZ96613.1"/>
    <property type="molecule type" value="Genomic_DNA"/>
</dbReference>
<keyword evidence="2" id="KW-1185">Reference proteome</keyword>
<name>G0L5Z1_ZOBGA</name>
<sequence>MNRITIIPLLVAFLVISCSKDSNENYSDSTLKIQPDFTQKIYYKNNTYEIGFKENGEGEYHPITKIPMELQNLEEKPNLATVIDGDDIYLFDDEKSKFAFYNMDYSAIITSRKNNLTSKTNKNEASALAAGPSISFTVSNFNANVLCFEDIHYKKEKLIISNFSQLRDLHPLKFGNKISSLRINTAFVYSYPNHSERRKIIFYQHPEFDGRSIEFYTNYRLPAPYTNYFGHRDLTKLKHGFLNLSNWNDKISSIDVIQGNTSLIN</sequence>
<dbReference type="KEGG" id="zga:ZOBELLIA_2463"/>
<evidence type="ECO:0000313" key="2">
    <source>
        <dbReference type="Proteomes" id="UP000008898"/>
    </source>
</evidence>
<dbReference type="Proteomes" id="UP000008898">
    <property type="component" value="Chromosome"/>
</dbReference>
<dbReference type="STRING" id="63186.ZOBELLIA_2463"/>
<dbReference type="InterPro" id="IPR011024">
    <property type="entry name" value="G_crystallin-like"/>
</dbReference>
<dbReference type="RefSeq" id="WP_013993811.1">
    <property type="nucleotide sequence ID" value="NC_015844.1"/>
</dbReference>
<dbReference type="PROSITE" id="PS51257">
    <property type="entry name" value="PROKAR_LIPOPROTEIN"/>
    <property type="match status" value="1"/>
</dbReference>
<reference evidence="2" key="1">
    <citation type="submission" date="2009-07" db="EMBL/GenBank/DDBJ databases">
        <title>Complete genome sequence of Zobellia galactanivorans Dsij.</title>
        <authorList>
            <consortium name="Genoscope - CEA"/>
        </authorList>
    </citation>
    <scope>NUCLEOTIDE SEQUENCE [LARGE SCALE GENOMIC DNA]</scope>
    <source>
        <strain evidence="2">DSM 12802 / CCUG 47099 / CIP 106680 / NCIMB 13871 / Dsij</strain>
    </source>
</reference>
<dbReference type="PATRIC" id="fig|63186.3.peg.2423"/>
<gene>
    <name evidence="1" type="ordered locus">zobellia_2463</name>
</gene>
<protein>
    <submittedName>
        <fullName evidence="1">Hypothetical lipoprotein</fullName>
    </submittedName>
</protein>
<organism evidence="1 2">
    <name type="scientific">Zobellia galactanivorans (strain DSM 12802 / CCUG 47099 / CIP 106680 / NCIMB 13871 / Dsij)</name>
    <dbReference type="NCBI Taxonomy" id="63186"/>
    <lineage>
        <taxon>Bacteria</taxon>
        <taxon>Pseudomonadati</taxon>
        <taxon>Bacteroidota</taxon>
        <taxon>Flavobacteriia</taxon>
        <taxon>Flavobacteriales</taxon>
        <taxon>Flavobacteriaceae</taxon>
        <taxon>Zobellia</taxon>
    </lineage>
</organism>
<evidence type="ECO:0000313" key="1">
    <source>
        <dbReference type="EMBL" id="CAZ96613.1"/>
    </source>
</evidence>